<dbReference type="eggNOG" id="COG2761">
    <property type="taxonomic scope" value="Bacteria"/>
</dbReference>
<evidence type="ECO:0000313" key="4">
    <source>
        <dbReference type="Proteomes" id="UP000007718"/>
    </source>
</evidence>
<dbReference type="EMBL" id="CP002536">
    <property type="protein sequence ID" value="ADY27033.1"/>
    <property type="molecule type" value="Genomic_DNA"/>
</dbReference>
<accession>F0RM96</accession>
<dbReference type="Pfam" id="PF01323">
    <property type="entry name" value="DSBA"/>
    <property type="match status" value="1"/>
</dbReference>
<sequence>MCGHARILVLGRVILSRAPYLTVMAAIRAQNAAMTLSTTALPTAHPNSAPRLSIDIWSDIVCPFCYIGKRELERALADFPQREQVDIRWHSFELDPSISADPGGTLVQAIAAKYGLDEAQAAASQEQIAARAASVGLEFNWCQARFGTTFDAHRLVHLAGKHGLADAAHERLMRAYFTEGQLVSDPAVLRRLGAEIGLPADEVERLLDGHEYAYDVRADEARAGALGIRGVPFFVLGGQYGVSGAQPAAVLRAALEQAWAAQHPQPLTLLGETGEACEDGACAVPAQPGSGSQDS</sequence>
<dbReference type="STRING" id="693977.Deipr_1901"/>
<dbReference type="HOGENOM" id="CLU_069253_0_2_0"/>
<feature type="chain" id="PRO_5003257744" evidence="1">
    <location>
        <begin position="26"/>
        <end position="295"/>
    </location>
</feature>
<proteinExistence type="predicted"/>
<dbReference type="PANTHER" id="PTHR13887:SF41">
    <property type="entry name" value="THIOREDOXIN SUPERFAMILY PROTEIN"/>
    <property type="match status" value="1"/>
</dbReference>
<dbReference type="InterPro" id="IPR036249">
    <property type="entry name" value="Thioredoxin-like_sf"/>
</dbReference>
<keyword evidence="1" id="KW-0732">Signal</keyword>
<name>F0RM96_DEIPM</name>
<reference evidence="4" key="1">
    <citation type="submission" date="2011-02" db="EMBL/GenBank/DDBJ databases">
        <title>The complete sequence of chromosome of Deinococcus proteolyticus DSM 20540.</title>
        <authorList>
            <consortium name="US DOE Joint Genome Institute (JGI-PGF)"/>
            <person name="Lucas S."/>
            <person name="Copeland A."/>
            <person name="Lapidus A."/>
            <person name="Bruce D."/>
            <person name="Goodwin L."/>
            <person name="Pitluck S."/>
            <person name="Kyrpides N."/>
            <person name="Mavromatis K."/>
            <person name="Pagani I."/>
            <person name="Ivanova N."/>
            <person name="Ovchinnikova G."/>
            <person name="Zeytun A."/>
            <person name="Detter J.C."/>
            <person name="Han C."/>
            <person name="Land M."/>
            <person name="Hauser L."/>
            <person name="Markowitz V."/>
            <person name="Cheng J.-F."/>
            <person name="Hugenholtz P."/>
            <person name="Woyke T."/>
            <person name="Wu D."/>
            <person name="Pukall R."/>
            <person name="Steenblock K."/>
            <person name="Brambilla E."/>
            <person name="Klenk H.-P."/>
            <person name="Eisen J.A."/>
        </authorList>
    </citation>
    <scope>NUCLEOTIDE SEQUENCE [LARGE SCALE GENOMIC DNA]</scope>
    <source>
        <strain evidence="4">ATCC 35074 / DSM 20540 / JCM 6276 / NBRC 101906 / NCIMB 13154 / VKM Ac-1939 / CCM 2703 / MRP</strain>
    </source>
</reference>
<dbReference type="CDD" id="cd03024">
    <property type="entry name" value="DsbA_FrnE"/>
    <property type="match status" value="1"/>
</dbReference>
<evidence type="ECO:0000259" key="2">
    <source>
        <dbReference type="Pfam" id="PF01323"/>
    </source>
</evidence>
<dbReference type="KEGG" id="dpt:Deipr_1901"/>
<evidence type="ECO:0000313" key="3">
    <source>
        <dbReference type="EMBL" id="ADY27033.1"/>
    </source>
</evidence>
<dbReference type="PANTHER" id="PTHR13887">
    <property type="entry name" value="GLUTATHIONE S-TRANSFERASE KAPPA"/>
    <property type="match status" value="1"/>
</dbReference>
<dbReference type="SUPFAM" id="SSF52833">
    <property type="entry name" value="Thioredoxin-like"/>
    <property type="match status" value="1"/>
</dbReference>
<feature type="signal peptide" evidence="1">
    <location>
        <begin position="1"/>
        <end position="25"/>
    </location>
</feature>
<gene>
    <name evidence="3" type="ordered locus">Deipr_1901</name>
</gene>
<dbReference type="Gene3D" id="3.40.30.10">
    <property type="entry name" value="Glutaredoxin"/>
    <property type="match status" value="1"/>
</dbReference>
<dbReference type="AlphaFoldDB" id="F0RM96"/>
<organism evidence="3 4">
    <name type="scientific">Deinococcus proteolyticus (strain ATCC 35074 / DSM 20540 / JCM 6276 / NBRC 101906 / NCIMB 13154 / VKM Ac-1939 / CCM 2703 / MRP)</name>
    <dbReference type="NCBI Taxonomy" id="693977"/>
    <lineage>
        <taxon>Bacteria</taxon>
        <taxon>Thermotogati</taxon>
        <taxon>Deinococcota</taxon>
        <taxon>Deinococci</taxon>
        <taxon>Deinococcales</taxon>
        <taxon>Deinococcaceae</taxon>
        <taxon>Deinococcus</taxon>
    </lineage>
</organism>
<evidence type="ECO:0000256" key="1">
    <source>
        <dbReference type="SAM" id="SignalP"/>
    </source>
</evidence>
<dbReference type="Proteomes" id="UP000007718">
    <property type="component" value="Chromosome"/>
</dbReference>
<protein>
    <submittedName>
        <fullName evidence="3">DSBA oxidoreductase</fullName>
    </submittedName>
</protein>
<keyword evidence="4" id="KW-1185">Reference proteome</keyword>
<feature type="domain" description="DSBA-like thioredoxin" evidence="2">
    <location>
        <begin position="54"/>
        <end position="255"/>
    </location>
</feature>
<reference evidence="3 4" key="2">
    <citation type="journal article" date="2012" name="Stand. Genomic Sci.">
        <title>Complete genome sequence of the orange-red pigmented, radioresistant Deinococcus proteolyticus type strain (MRP(T)).</title>
        <authorList>
            <person name="Copeland A."/>
            <person name="Zeytun A."/>
            <person name="Yassawong M."/>
            <person name="Nolan M."/>
            <person name="Lucas S."/>
            <person name="Hammon N."/>
            <person name="Deshpande S."/>
            <person name="Cheng J.F."/>
            <person name="Han C."/>
            <person name="Tapia R."/>
            <person name="Goodwin L.A."/>
            <person name="Pitluck S."/>
            <person name="Mavromatis K."/>
            <person name="Liolios K."/>
            <person name="Pagani I."/>
            <person name="Ivanova N."/>
            <person name="Mikhailova N."/>
            <person name="Pati A."/>
            <person name="Chen A."/>
            <person name="Palaniappan K."/>
            <person name="Land M."/>
            <person name="Hauser L."/>
            <person name="Jeffries C.D."/>
            <person name="Brambilla E.M."/>
            <person name="Rohde M."/>
            <person name="Sikorski J."/>
            <person name="Pukall R."/>
            <person name="Goker M."/>
            <person name="Detter J.C."/>
            <person name="Woyke T."/>
            <person name="Bristow J."/>
            <person name="Eisen J.A."/>
            <person name="Markowitz V."/>
            <person name="Hugenholtz P."/>
            <person name="Kyrpides N.C."/>
            <person name="Klenk H.P."/>
            <person name="Lapidus A."/>
        </authorList>
    </citation>
    <scope>NUCLEOTIDE SEQUENCE [LARGE SCALE GENOMIC DNA]</scope>
    <source>
        <strain evidence="4">ATCC 35074 / DSM 20540 / JCM 6276 / NBRC 101906 / NCIMB 13154 / VKM Ac-1939 / CCM 2703 / MRP</strain>
    </source>
</reference>
<dbReference type="GO" id="GO:0016491">
    <property type="term" value="F:oxidoreductase activity"/>
    <property type="evidence" value="ECO:0007669"/>
    <property type="project" value="InterPro"/>
</dbReference>
<dbReference type="InterPro" id="IPR001853">
    <property type="entry name" value="DSBA-like_thioredoxin_dom"/>
</dbReference>